<evidence type="ECO:0008006" key="6">
    <source>
        <dbReference type="Google" id="ProtNLM"/>
    </source>
</evidence>
<reference evidence="4 5" key="1">
    <citation type="submission" date="2016-08" db="EMBL/GenBank/DDBJ databases">
        <title>Draft genome sequence of allopolyploid Zygosaccharomyces rouxii.</title>
        <authorList>
            <person name="Watanabe J."/>
            <person name="Uehara K."/>
            <person name="Mogi Y."/>
            <person name="Tsukioka Y."/>
        </authorList>
    </citation>
    <scope>NUCLEOTIDE SEQUENCE [LARGE SCALE GENOMIC DNA]</scope>
    <source>
        <strain evidence="4 5">NBRC 110957</strain>
    </source>
</reference>
<organism evidence="4 5">
    <name type="scientific">Zygosaccharomyces rouxii</name>
    <dbReference type="NCBI Taxonomy" id="4956"/>
    <lineage>
        <taxon>Eukaryota</taxon>
        <taxon>Fungi</taxon>
        <taxon>Dikarya</taxon>
        <taxon>Ascomycota</taxon>
        <taxon>Saccharomycotina</taxon>
        <taxon>Saccharomycetes</taxon>
        <taxon>Saccharomycetales</taxon>
        <taxon>Saccharomycetaceae</taxon>
        <taxon>Zygosaccharomyces</taxon>
    </lineage>
</organism>
<dbReference type="EMBL" id="BDGX01000033">
    <property type="protein sequence ID" value="GAV52246.1"/>
    <property type="molecule type" value="Genomic_DNA"/>
</dbReference>
<evidence type="ECO:0000256" key="2">
    <source>
        <dbReference type="ARBA" id="ARBA00023128"/>
    </source>
</evidence>
<dbReference type="OrthoDB" id="2094445at2759"/>
<evidence type="ECO:0000256" key="3">
    <source>
        <dbReference type="ARBA" id="ARBA00023136"/>
    </source>
</evidence>
<proteinExistence type="predicted"/>
<keyword evidence="3" id="KW-0472">Membrane</keyword>
<dbReference type="PANTHER" id="PTHR28074:SF1">
    <property type="entry name" value="ATP SYNTHASE SUBUNIT K, MITOCHONDRIAL"/>
    <property type="match status" value="1"/>
</dbReference>
<comment type="subcellular location">
    <subcellularLocation>
        <location evidence="1">Mitochondrion membrane</location>
    </subcellularLocation>
</comment>
<accession>A0A1Q3A944</accession>
<evidence type="ECO:0000313" key="4">
    <source>
        <dbReference type="EMBL" id="GAV52246.1"/>
    </source>
</evidence>
<comment type="caution">
    <text evidence="4">The sequence shown here is derived from an EMBL/GenBank/DDBJ whole genome shotgun (WGS) entry which is preliminary data.</text>
</comment>
<dbReference type="AlphaFoldDB" id="A0A1Q3A944"/>
<name>A0A1Q3A944_ZYGRO</name>
<dbReference type="PANTHER" id="PTHR28074">
    <property type="entry name" value="ATP SYNTHASE SUBUNIT K, MITOCHONDRIAL"/>
    <property type="match status" value="1"/>
</dbReference>
<evidence type="ECO:0000313" key="5">
    <source>
        <dbReference type="Proteomes" id="UP000187013"/>
    </source>
</evidence>
<evidence type="ECO:0000256" key="1">
    <source>
        <dbReference type="ARBA" id="ARBA00004325"/>
    </source>
</evidence>
<dbReference type="GO" id="GO:0031966">
    <property type="term" value="C:mitochondrial membrane"/>
    <property type="evidence" value="ECO:0007669"/>
    <property type="project" value="UniProtKB-SubCell"/>
</dbReference>
<dbReference type="GO" id="GO:0015986">
    <property type="term" value="P:proton motive force-driven ATP synthesis"/>
    <property type="evidence" value="ECO:0007669"/>
    <property type="project" value="TreeGrafter"/>
</dbReference>
<dbReference type="Pfam" id="PF11022">
    <property type="entry name" value="ATP19"/>
    <property type="match status" value="1"/>
</dbReference>
<gene>
    <name evidence="4" type="ORF">ZYGR_0AG02370</name>
</gene>
<sequence length="67" mass="7451">MGNAYHILGRTVQPHQISLATLSLVALLAVPNPFAKKQPKSFDFAASSTDEEKFIKNYVEQHSKAEH</sequence>
<dbReference type="InterPro" id="IPR021278">
    <property type="entry name" value="ATP19"/>
</dbReference>
<keyword evidence="2" id="KW-0496">Mitochondrion</keyword>
<protein>
    <recommendedName>
        <fullName evidence="6">ATP synthase subunit K, mitochondrial</fullName>
    </recommendedName>
</protein>
<dbReference type="Proteomes" id="UP000187013">
    <property type="component" value="Unassembled WGS sequence"/>
</dbReference>